<gene>
    <name evidence="2" type="ORF">ADL28_18375</name>
</gene>
<reference evidence="3" key="1">
    <citation type="submission" date="2015-10" db="EMBL/GenBank/DDBJ databases">
        <authorList>
            <person name="Ju K.-S."/>
            <person name="Doroghazi J.R."/>
            <person name="Metcalf W.W."/>
        </authorList>
    </citation>
    <scope>NUCLEOTIDE SEQUENCE [LARGE SCALE GENOMIC DNA]</scope>
    <source>
        <strain evidence="3">NRRL F-8817</strain>
    </source>
</reference>
<sequence length="75" mass="7631">MIVADALGRPPDLRGVEMAGADGDAGAAGRPGDDGDTSAHCIVIECPAHPMSVAEQRVHTPDRTAVADQPCWPGA</sequence>
<feature type="compositionally biased region" description="Low complexity" evidence="1">
    <location>
        <begin position="19"/>
        <end position="30"/>
    </location>
</feature>
<dbReference type="Proteomes" id="UP000053413">
    <property type="component" value="Unassembled WGS sequence"/>
</dbReference>
<evidence type="ECO:0000313" key="3">
    <source>
        <dbReference type="Proteomes" id="UP000053413"/>
    </source>
</evidence>
<dbReference type="AlphaFoldDB" id="A0A0X3WRC1"/>
<evidence type="ECO:0000313" key="2">
    <source>
        <dbReference type="EMBL" id="KUL58776.1"/>
    </source>
</evidence>
<feature type="region of interest" description="Disordered" evidence="1">
    <location>
        <begin position="1"/>
        <end position="36"/>
    </location>
</feature>
<comment type="caution">
    <text evidence="2">The sequence shown here is derived from an EMBL/GenBank/DDBJ whole genome shotgun (WGS) entry which is preliminary data.</text>
</comment>
<proteinExistence type="predicted"/>
<organism evidence="2 3">
    <name type="scientific">Streptomyces violaceusniger</name>
    <dbReference type="NCBI Taxonomy" id="68280"/>
    <lineage>
        <taxon>Bacteria</taxon>
        <taxon>Bacillati</taxon>
        <taxon>Actinomycetota</taxon>
        <taxon>Actinomycetes</taxon>
        <taxon>Kitasatosporales</taxon>
        <taxon>Streptomycetaceae</taxon>
        <taxon>Streptomyces</taxon>
        <taxon>Streptomyces violaceusniger group</taxon>
    </lineage>
</organism>
<name>A0A0X3WRC1_STRVO</name>
<dbReference type="EMBL" id="LLZJ01000221">
    <property type="protein sequence ID" value="KUL58776.1"/>
    <property type="molecule type" value="Genomic_DNA"/>
</dbReference>
<accession>A0A0X3WRC1</accession>
<feature type="region of interest" description="Disordered" evidence="1">
    <location>
        <begin position="55"/>
        <end position="75"/>
    </location>
</feature>
<protein>
    <submittedName>
        <fullName evidence="2">Uncharacterized protein</fullName>
    </submittedName>
</protein>
<evidence type="ECO:0000256" key="1">
    <source>
        <dbReference type="SAM" id="MobiDB-lite"/>
    </source>
</evidence>